<dbReference type="InterPro" id="IPR050312">
    <property type="entry name" value="IolE/XylAMocC-like"/>
</dbReference>
<name>A0A917SV51_9ACTN</name>
<dbReference type="PANTHER" id="PTHR12110">
    <property type="entry name" value="HYDROXYPYRUVATE ISOMERASE"/>
    <property type="match status" value="1"/>
</dbReference>
<evidence type="ECO:0000313" key="2">
    <source>
        <dbReference type="EMBL" id="GGL97562.1"/>
    </source>
</evidence>
<reference evidence="2" key="2">
    <citation type="submission" date="2020-09" db="EMBL/GenBank/DDBJ databases">
        <authorList>
            <person name="Sun Q."/>
            <person name="Zhou Y."/>
        </authorList>
    </citation>
    <scope>NUCLEOTIDE SEQUENCE</scope>
    <source>
        <strain evidence="2">CGMCC 4.7308</strain>
    </source>
</reference>
<dbReference type="EMBL" id="BMNA01000003">
    <property type="protein sequence ID" value="GGL97562.1"/>
    <property type="molecule type" value="Genomic_DNA"/>
</dbReference>
<dbReference type="Proteomes" id="UP000655208">
    <property type="component" value="Unassembled WGS sequence"/>
</dbReference>
<sequence length="269" mass="29468">MTTPQSQMVPVTPRTAPRLGLMAYTVLPQLLADLPGALARTAEIGFSGMETYGLLEHYPAARLRSELARAGLELTSSHTPFPAGADADRLLDESAELGAGTLVWSMEPEEFDSPALILAGVERVNEAAQRSADRGMQIAYHNHSAEFSNVFDGRQAYDILLEALDPRVVVELDMYWARRGGADPAEVAGRLGDRLRFVHLRDSRRESSGATVQVPIGEGDIDWRRALAANPAAVWHLIELDDLPGDPFDGARRSFEYLTAQRRSSEEVS</sequence>
<dbReference type="AlphaFoldDB" id="A0A917SV51"/>
<reference evidence="2" key="1">
    <citation type="journal article" date="2014" name="Int. J. Syst. Evol. Microbiol.">
        <title>Complete genome sequence of Corynebacterium casei LMG S-19264T (=DSM 44701T), isolated from a smear-ripened cheese.</title>
        <authorList>
            <consortium name="US DOE Joint Genome Institute (JGI-PGF)"/>
            <person name="Walter F."/>
            <person name="Albersmeier A."/>
            <person name="Kalinowski J."/>
            <person name="Ruckert C."/>
        </authorList>
    </citation>
    <scope>NUCLEOTIDE SEQUENCE</scope>
    <source>
        <strain evidence="2">CGMCC 4.7308</strain>
    </source>
</reference>
<dbReference type="SUPFAM" id="SSF51658">
    <property type="entry name" value="Xylose isomerase-like"/>
    <property type="match status" value="1"/>
</dbReference>
<accession>A0A917SV51</accession>
<dbReference type="RefSeq" id="WP_229674184.1">
    <property type="nucleotide sequence ID" value="NZ_BMNA01000003.1"/>
</dbReference>
<keyword evidence="3" id="KW-1185">Reference proteome</keyword>
<evidence type="ECO:0000313" key="3">
    <source>
        <dbReference type="Proteomes" id="UP000655208"/>
    </source>
</evidence>
<gene>
    <name evidence="2" type="ORF">GCM10011594_16760</name>
</gene>
<keyword evidence="2" id="KW-0413">Isomerase</keyword>
<dbReference type="InterPro" id="IPR036237">
    <property type="entry name" value="Xyl_isomerase-like_sf"/>
</dbReference>
<comment type="caution">
    <text evidence="2">The sequence shown here is derived from an EMBL/GenBank/DDBJ whole genome shotgun (WGS) entry which is preliminary data.</text>
</comment>
<protein>
    <submittedName>
        <fullName evidence="2">Xylose isomerase</fullName>
    </submittedName>
</protein>
<dbReference type="PANTHER" id="PTHR12110:SF41">
    <property type="entry name" value="INOSOSE DEHYDRATASE"/>
    <property type="match status" value="1"/>
</dbReference>
<dbReference type="InterPro" id="IPR013022">
    <property type="entry name" value="Xyl_isomerase-like_TIM-brl"/>
</dbReference>
<organism evidence="2 3">
    <name type="scientific">Nakamurella endophytica</name>
    <dbReference type="NCBI Taxonomy" id="1748367"/>
    <lineage>
        <taxon>Bacteria</taxon>
        <taxon>Bacillati</taxon>
        <taxon>Actinomycetota</taxon>
        <taxon>Actinomycetes</taxon>
        <taxon>Nakamurellales</taxon>
        <taxon>Nakamurellaceae</taxon>
        <taxon>Nakamurella</taxon>
    </lineage>
</organism>
<feature type="domain" description="Xylose isomerase-like TIM barrel" evidence="1">
    <location>
        <begin position="39"/>
        <end position="255"/>
    </location>
</feature>
<proteinExistence type="predicted"/>
<evidence type="ECO:0000259" key="1">
    <source>
        <dbReference type="Pfam" id="PF01261"/>
    </source>
</evidence>
<dbReference type="GO" id="GO:0016853">
    <property type="term" value="F:isomerase activity"/>
    <property type="evidence" value="ECO:0007669"/>
    <property type="project" value="UniProtKB-KW"/>
</dbReference>
<dbReference type="Pfam" id="PF01261">
    <property type="entry name" value="AP_endonuc_2"/>
    <property type="match status" value="1"/>
</dbReference>
<dbReference type="Gene3D" id="3.20.20.150">
    <property type="entry name" value="Divalent-metal-dependent TIM barrel enzymes"/>
    <property type="match status" value="1"/>
</dbReference>